<dbReference type="PANTHER" id="PTHR43712:SF2">
    <property type="entry name" value="O-METHYLTRANSFERASE CICE"/>
    <property type="match status" value="1"/>
</dbReference>
<dbReference type="GO" id="GO:0008171">
    <property type="term" value="F:O-methyltransferase activity"/>
    <property type="evidence" value="ECO:0007669"/>
    <property type="project" value="InterPro"/>
</dbReference>
<sequence length="343" mass="36955">MPTEISDDPPTGREATRYLIDEALGYVYSGALRAAASLGVADLLAGGPLTVTELAARAGVDAGGLRRVLRVLATRRVFEELADGRFALTPAGQALRSDVPLSARPAVLMLTDTTLWRPAGEVELSLRQGGPVFEDLFGMSFFDYIARNPQTATAFHTGMAAFSDQENEPIAASYDFPRSGVVIDVGGGHGGFLLEVLRRHPGLDGVLMDEPHVVTGHRLDTEDVKGRWRLAPGDFFTDVPVGGDVYVLKRILHDWDDDSCVTILRHCRRAMVPGGRILVIDAVIPPGNEPHQAKAVDMMLMTAFTGRERTEAEFAALFAAAGLRIARIVPTGTMVSIVEVVEP</sequence>
<keyword evidence="1 7" id="KW-0489">Methyltransferase</keyword>
<dbReference type="SUPFAM" id="SSF53335">
    <property type="entry name" value="S-adenosyl-L-methionine-dependent methyltransferases"/>
    <property type="match status" value="1"/>
</dbReference>
<dbReference type="GO" id="GO:0032259">
    <property type="term" value="P:methylation"/>
    <property type="evidence" value="ECO:0007669"/>
    <property type="project" value="UniProtKB-KW"/>
</dbReference>
<dbReference type="InterPro" id="IPR012967">
    <property type="entry name" value="COMT_dimerisation"/>
</dbReference>
<evidence type="ECO:0000256" key="2">
    <source>
        <dbReference type="ARBA" id="ARBA00022679"/>
    </source>
</evidence>
<dbReference type="GO" id="GO:0046983">
    <property type="term" value="F:protein dimerization activity"/>
    <property type="evidence" value="ECO:0007669"/>
    <property type="project" value="InterPro"/>
</dbReference>
<dbReference type="Proteomes" id="UP000190797">
    <property type="component" value="Chromosome"/>
</dbReference>
<evidence type="ECO:0000256" key="4">
    <source>
        <dbReference type="PIRSR" id="PIRSR005739-1"/>
    </source>
</evidence>
<dbReference type="PROSITE" id="PS51683">
    <property type="entry name" value="SAM_OMT_II"/>
    <property type="match status" value="1"/>
</dbReference>
<accession>A0A1U9ZVU7</accession>
<organism evidence="7 8">
    <name type="scientific">[Actinomadura] parvosata subsp. kistnae</name>
    <dbReference type="NCBI Taxonomy" id="1909395"/>
    <lineage>
        <taxon>Bacteria</taxon>
        <taxon>Bacillati</taxon>
        <taxon>Actinomycetota</taxon>
        <taxon>Actinomycetes</taxon>
        <taxon>Streptosporangiales</taxon>
        <taxon>Streptosporangiaceae</taxon>
        <taxon>Nonomuraea</taxon>
    </lineage>
</organism>
<feature type="domain" description="O-methyltransferase C-terminal" evidence="5">
    <location>
        <begin position="127"/>
        <end position="323"/>
    </location>
</feature>
<dbReference type="Pfam" id="PF00891">
    <property type="entry name" value="Methyltransf_2"/>
    <property type="match status" value="1"/>
</dbReference>
<dbReference type="Gene3D" id="1.10.10.10">
    <property type="entry name" value="Winged helix-like DNA-binding domain superfamily/Winged helix DNA-binding domain"/>
    <property type="match status" value="1"/>
</dbReference>
<evidence type="ECO:0000313" key="7">
    <source>
        <dbReference type="EMBL" id="AQZ62086.1"/>
    </source>
</evidence>
<feature type="domain" description="O-methyltransferase dimerisation" evidence="6">
    <location>
        <begin position="23"/>
        <end position="95"/>
    </location>
</feature>
<dbReference type="AlphaFoldDB" id="A0A1U9ZVU7"/>
<evidence type="ECO:0000259" key="6">
    <source>
        <dbReference type="Pfam" id="PF08100"/>
    </source>
</evidence>
<gene>
    <name evidence="7" type="ORF">BKM31_11930</name>
</gene>
<dbReference type="Pfam" id="PF08100">
    <property type="entry name" value="Dimerisation"/>
    <property type="match status" value="1"/>
</dbReference>
<dbReference type="PIRSF" id="PIRSF005739">
    <property type="entry name" value="O-mtase"/>
    <property type="match status" value="1"/>
</dbReference>
<proteinExistence type="predicted"/>
<reference evidence="8" key="1">
    <citation type="journal article" date="2017" name="Med. Chem. Commun.">
        <title>Nonomuraea sp. ATCC 55076 harbours the largest actinomycete chromosome to date and the kistamicin biosynthetic gene cluster.</title>
        <authorList>
            <person name="Nazari B."/>
            <person name="Forneris C.C."/>
            <person name="Gibson M.I."/>
            <person name="Moon K."/>
            <person name="Schramma K.R."/>
            <person name="Seyedsayamdost M.R."/>
        </authorList>
    </citation>
    <scope>NUCLEOTIDE SEQUENCE [LARGE SCALE GENOMIC DNA]</scope>
    <source>
        <strain evidence="8">ATCC 55076</strain>
    </source>
</reference>
<dbReference type="InterPro" id="IPR001077">
    <property type="entry name" value="COMT_C"/>
</dbReference>
<dbReference type="InterPro" id="IPR016461">
    <property type="entry name" value="COMT-like"/>
</dbReference>
<dbReference type="RefSeq" id="WP_080038228.1">
    <property type="nucleotide sequence ID" value="NZ_CP017717.1"/>
</dbReference>
<dbReference type="KEGG" id="noa:BKM31_11930"/>
<evidence type="ECO:0000313" key="8">
    <source>
        <dbReference type="Proteomes" id="UP000190797"/>
    </source>
</evidence>
<evidence type="ECO:0000256" key="1">
    <source>
        <dbReference type="ARBA" id="ARBA00022603"/>
    </source>
</evidence>
<name>A0A1U9ZVU7_9ACTN</name>
<keyword evidence="8" id="KW-1185">Reference proteome</keyword>
<keyword evidence="2 7" id="KW-0808">Transferase</keyword>
<dbReference type="SUPFAM" id="SSF46785">
    <property type="entry name" value="Winged helix' DNA-binding domain"/>
    <property type="match status" value="1"/>
</dbReference>
<evidence type="ECO:0000259" key="5">
    <source>
        <dbReference type="Pfam" id="PF00891"/>
    </source>
</evidence>
<feature type="active site" description="Proton acceptor" evidence="4">
    <location>
        <position position="253"/>
    </location>
</feature>
<dbReference type="OrthoDB" id="4145676at2"/>
<dbReference type="InterPro" id="IPR029063">
    <property type="entry name" value="SAM-dependent_MTases_sf"/>
</dbReference>
<protein>
    <submittedName>
        <fullName evidence="7">SAM-dependent methyltransferase</fullName>
    </submittedName>
</protein>
<dbReference type="STRING" id="1909395.BKM31_11930"/>
<keyword evidence="3" id="KW-0949">S-adenosyl-L-methionine</keyword>
<dbReference type="Gene3D" id="3.40.50.150">
    <property type="entry name" value="Vaccinia Virus protein VP39"/>
    <property type="match status" value="1"/>
</dbReference>
<dbReference type="InterPro" id="IPR036388">
    <property type="entry name" value="WH-like_DNA-bd_sf"/>
</dbReference>
<dbReference type="PANTHER" id="PTHR43712">
    <property type="entry name" value="PUTATIVE (AFU_ORTHOLOGUE AFUA_4G14580)-RELATED"/>
    <property type="match status" value="1"/>
</dbReference>
<dbReference type="EMBL" id="CP017717">
    <property type="protein sequence ID" value="AQZ62086.1"/>
    <property type="molecule type" value="Genomic_DNA"/>
</dbReference>
<evidence type="ECO:0000256" key="3">
    <source>
        <dbReference type="ARBA" id="ARBA00022691"/>
    </source>
</evidence>
<dbReference type="CDD" id="cd02440">
    <property type="entry name" value="AdoMet_MTases"/>
    <property type="match status" value="1"/>
</dbReference>
<dbReference type="InterPro" id="IPR036390">
    <property type="entry name" value="WH_DNA-bd_sf"/>
</dbReference>